<dbReference type="InterPro" id="IPR036395">
    <property type="entry name" value="Cu_fist_DNA-bd_dom_sf"/>
</dbReference>
<evidence type="ECO:0000256" key="1">
    <source>
        <dbReference type="ARBA" id="ARBA00004123"/>
    </source>
</evidence>
<feature type="region of interest" description="Disordered" evidence="8">
    <location>
        <begin position="359"/>
        <end position="392"/>
    </location>
</feature>
<dbReference type="GO" id="GO:0000981">
    <property type="term" value="F:DNA-binding transcription factor activity, RNA polymerase II-specific"/>
    <property type="evidence" value="ECO:0007669"/>
    <property type="project" value="TreeGrafter"/>
</dbReference>
<dbReference type="GO" id="GO:0006878">
    <property type="term" value="P:intracellular copper ion homeostasis"/>
    <property type="evidence" value="ECO:0007669"/>
    <property type="project" value="TreeGrafter"/>
</dbReference>
<keyword evidence="6" id="KW-0804">Transcription</keyword>
<proteinExistence type="predicted"/>
<sequence length="392" mass="42135">MVFVNNKKFACESCIKGHRSSSCSHNDRPLFEIKKKGRPISQCEKCRELRQSRRVHSKCNCNPAEEGTSTQTKLKGTNKARQRFIPIVPALPNGIQDAIRPSTSGTSRPPDSRQQVSTLLNPCTCNLRRCKCGAGQKRAPEDCSGLSTLAEAAAALESTPPKSKTPPPKARIITRPNSPSRKRRKHTHPRSTPPPQSPVQLPPITLPEFTGTANVPTFDTIPSISNIMSIEGSGCTCGLSCSCLGCTEHRGEEHADKDHGCCNDGSCRTCEDNRHGLELPPPSGALQNFYALAKRLPEPPKTGLGVSIDPMRVYGSQWDSWATRQSVQLPKLDCCGGNCGCPGGKCGCGKQCDGCCDQHTAQETSSSSIPQSSSVPNEASPVVAPKKSCCSR</sequence>
<dbReference type="PANTHER" id="PTHR28088:SF5">
    <property type="entry name" value="TRANSCRIPTIONAL ACTIVATOR HAA1-RELATED"/>
    <property type="match status" value="1"/>
</dbReference>
<protein>
    <submittedName>
        <fullName evidence="10">Copper-fist-domain-containing protein</fullName>
    </submittedName>
</protein>
<dbReference type="SUPFAM" id="SSF57879">
    <property type="entry name" value="Zinc domain conserved in yeast copper-regulated transcription factors"/>
    <property type="match status" value="1"/>
</dbReference>
<dbReference type="GO" id="GO:0006879">
    <property type="term" value="P:intracellular iron ion homeostasis"/>
    <property type="evidence" value="ECO:0007669"/>
    <property type="project" value="TreeGrafter"/>
</dbReference>
<evidence type="ECO:0000256" key="8">
    <source>
        <dbReference type="SAM" id="MobiDB-lite"/>
    </source>
</evidence>
<dbReference type="InterPro" id="IPR001083">
    <property type="entry name" value="Cu_fist_DNA-bd_dom"/>
</dbReference>
<keyword evidence="3" id="KW-0862">Zinc</keyword>
<feature type="compositionally biased region" description="Polar residues" evidence="8">
    <location>
        <begin position="101"/>
        <end position="116"/>
    </location>
</feature>
<dbReference type="OrthoDB" id="5600085at2759"/>
<dbReference type="AlphaFoldDB" id="A0A0D7BN60"/>
<keyword evidence="2" id="KW-0479">Metal-binding</keyword>
<feature type="compositionally biased region" description="Low complexity" evidence="8">
    <location>
        <begin position="365"/>
        <end position="374"/>
    </location>
</feature>
<dbReference type="PANTHER" id="PTHR28088">
    <property type="entry name" value="TRANSCRIPTIONAL ACTIVATOR HAA1-RELATED"/>
    <property type="match status" value="1"/>
</dbReference>
<keyword evidence="5" id="KW-0805">Transcription regulation</keyword>
<dbReference type="PRINTS" id="PR00617">
    <property type="entry name" value="COPPERFIST"/>
</dbReference>
<evidence type="ECO:0000256" key="2">
    <source>
        <dbReference type="ARBA" id="ARBA00022723"/>
    </source>
</evidence>
<evidence type="ECO:0000256" key="3">
    <source>
        <dbReference type="ARBA" id="ARBA00022833"/>
    </source>
</evidence>
<evidence type="ECO:0000313" key="10">
    <source>
        <dbReference type="EMBL" id="KIY71892.1"/>
    </source>
</evidence>
<reference evidence="10 11" key="1">
    <citation type="journal article" date="2015" name="Fungal Genet. Biol.">
        <title>Evolution of novel wood decay mechanisms in Agaricales revealed by the genome sequences of Fistulina hepatica and Cylindrobasidium torrendii.</title>
        <authorList>
            <person name="Floudas D."/>
            <person name="Held B.W."/>
            <person name="Riley R."/>
            <person name="Nagy L.G."/>
            <person name="Koehler G."/>
            <person name="Ransdell A.S."/>
            <person name="Younus H."/>
            <person name="Chow J."/>
            <person name="Chiniquy J."/>
            <person name="Lipzen A."/>
            <person name="Tritt A."/>
            <person name="Sun H."/>
            <person name="Haridas S."/>
            <person name="LaButti K."/>
            <person name="Ohm R.A."/>
            <person name="Kues U."/>
            <person name="Blanchette R.A."/>
            <person name="Grigoriev I.V."/>
            <person name="Minto R.E."/>
            <person name="Hibbett D.S."/>
        </authorList>
    </citation>
    <scope>NUCLEOTIDE SEQUENCE [LARGE SCALE GENOMIC DNA]</scope>
    <source>
        <strain evidence="10 11">FP15055 ss-10</strain>
    </source>
</reference>
<accession>A0A0D7BN60</accession>
<keyword evidence="4" id="KW-0186">Copper</keyword>
<dbReference type="Gene3D" id="3.90.430.10">
    <property type="entry name" value="Copper fist DNA-binding domain"/>
    <property type="match status" value="1"/>
</dbReference>
<evidence type="ECO:0000256" key="5">
    <source>
        <dbReference type="ARBA" id="ARBA00023015"/>
    </source>
</evidence>
<feature type="region of interest" description="Disordered" evidence="8">
    <location>
        <begin position="92"/>
        <end position="116"/>
    </location>
</feature>
<gene>
    <name evidence="10" type="ORF">CYLTODRAFT_389605</name>
</gene>
<evidence type="ECO:0000256" key="6">
    <source>
        <dbReference type="ARBA" id="ARBA00023163"/>
    </source>
</evidence>
<dbReference type="FunFam" id="3.90.430.10:FF:000001">
    <property type="entry name" value="Copper fist DNA-binding protein"/>
    <property type="match status" value="1"/>
</dbReference>
<dbReference type="GO" id="GO:0000978">
    <property type="term" value="F:RNA polymerase II cis-regulatory region sequence-specific DNA binding"/>
    <property type="evidence" value="ECO:0007669"/>
    <property type="project" value="TreeGrafter"/>
</dbReference>
<feature type="compositionally biased region" description="Basic residues" evidence="8">
    <location>
        <begin position="180"/>
        <end position="189"/>
    </location>
</feature>
<evidence type="ECO:0000259" key="9">
    <source>
        <dbReference type="PROSITE" id="PS50073"/>
    </source>
</evidence>
<name>A0A0D7BN60_9AGAR</name>
<keyword evidence="7" id="KW-0539">Nucleus</keyword>
<evidence type="ECO:0000313" key="11">
    <source>
        <dbReference type="Proteomes" id="UP000054007"/>
    </source>
</evidence>
<dbReference type="Pfam" id="PF00649">
    <property type="entry name" value="Copper-fist"/>
    <property type="match status" value="1"/>
</dbReference>
<keyword evidence="11" id="KW-1185">Reference proteome</keyword>
<feature type="region of interest" description="Disordered" evidence="8">
    <location>
        <begin position="155"/>
        <end position="210"/>
    </location>
</feature>
<comment type="subcellular location">
    <subcellularLocation>
        <location evidence="1">Nucleus</location>
    </subcellularLocation>
</comment>
<dbReference type="InterPro" id="IPR051763">
    <property type="entry name" value="Copper_Homeo_Regul"/>
</dbReference>
<dbReference type="GO" id="GO:0045944">
    <property type="term" value="P:positive regulation of transcription by RNA polymerase II"/>
    <property type="evidence" value="ECO:0007669"/>
    <property type="project" value="TreeGrafter"/>
</dbReference>
<dbReference type="SMART" id="SM00412">
    <property type="entry name" value="Cu_FIST"/>
    <property type="match status" value="1"/>
</dbReference>
<evidence type="ECO:0000256" key="7">
    <source>
        <dbReference type="ARBA" id="ARBA00023242"/>
    </source>
</evidence>
<dbReference type="STRING" id="1314674.A0A0D7BN60"/>
<dbReference type="GO" id="GO:0005634">
    <property type="term" value="C:nucleus"/>
    <property type="evidence" value="ECO:0007669"/>
    <property type="project" value="UniProtKB-SubCell"/>
</dbReference>
<dbReference type="SMART" id="SM01090">
    <property type="entry name" value="Copper-fist"/>
    <property type="match status" value="1"/>
</dbReference>
<evidence type="ECO:0000256" key="4">
    <source>
        <dbReference type="ARBA" id="ARBA00023008"/>
    </source>
</evidence>
<organism evidence="10 11">
    <name type="scientific">Cylindrobasidium torrendii FP15055 ss-10</name>
    <dbReference type="NCBI Taxonomy" id="1314674"/>
    <lineage>
        <taxon>Eukaryota</taxon>
        <taxon>Fungi</taxon>
        <taxon>Dikarya</taxon>
        <taxon>Basidiomycota</taxon>
        <taxon>Agaricomycotina</taxon>
        <taxon>Agaricomycetes</taxon>
        <taxon>Agaricomycetidae</taxon>
        <taxon>Agaricales</taxon>
        <taxon>Marasmiineae</taxon>
        <taxon>Physalacriaceae</taxon>
        <taxon>Cylindrobasidium</taxon>
    </lineage>
</organism>
<feature type="compositionally biased region" description="Pro residues" evidence="8">
    <location>
        <begin position="191"/>
        <end position="205"/>
    </location>
</feature>
<dbReference type="PROSITE" id="PS50073">
    <property type="entry name" value="COPPER_FIST_2"/>
    <property type="match status" value="1"/>
</dbReference>
<dbReference type="GO" id="GO:0005507">
    <property type="term" value="F:copper ion binding"/>
    <property type="evidence" value="ECO:0007669"/>
    <property type="project" value="InterPro"/>
</dbReference>
<dbReference type="EMBL" id="KN880449">
    <property type="protein sequence ID" value="KIY71892.1"/>
    <property type="molecule type" value="Genomic_DNA"/>
</dbReference>
<dbReference type="Proteomes" id="UP000054007">
    <property type="component" value="Unassembled WGS sequence"/>
</dbReference>
<feature type="domain" description="Copper-fist" evidence="9">
    <location>
        <begin position="1"/>
        <end position="40"/>
    </location>
</feature>